<dbReference type="InterPro" id="IPR026906">
    <property type="entry name" value="LRR_5"/>
</dbReference>
<comment type="caution">
    <text evidence="3">The sequence shown here is derived from an EMBL/GenBank/DDBJ whole genome shotgun (WGS) entry which is preliminary data.</text>
</comment>
<organism evidence="3 4">
    <name type="scientific">Candidatus Alloenteromonas pullistercoris</name>
    <dbReference type="NCBI Taxonomy" id="2840785"/>
    <lineage>
        <taxon>Bacteria</taxon>
        <taxon>Bacillati</taxon>
        <taxon>Bacillota</taxon>
        <taxon>Bacillota incertae sedis</taxon>
        <taxon>Candidatus Alloenteromonas</taxon>
    </lineage>
</organism>
<name>A0A9D9DGW9_9FIRM</name>
<dbReference type="SUPFAM" id="SSF52058">
    <property type="entry name" value="L domain-like"/>
    <property type="match status" value="1"/>
</dbReference>
<dbReference type="InterPro" id="IPR053139">
    <property type="entry name" value="Surface_bspA-like"/>
</dbReference>
<dbReference type="AlphaFoldDB" id="A0A9D9DGW9"/>
<dbReference type="InterPro" id="IPR032675">
    <property type="entry name" value="LRR_dom_sf"/>
</dbReference>
<sequence>MGKTKIALLAAVLLLPLAGCDGGGGSQVSSSAPDSSKDGGSSSSSLPSGEHIHEYGEWEVVEEATCLEEGLKERVCPCGDKQEEAIPALGHEMALFKGTPATCLADGKRDYYQCGRCELYFLDEEGKEQIEGPEDERLFIAKGAHAIENPTIDYYTHGGACSTCGEEISGHHVFNTGNTCSECGYSIEATAIEDIEGIDFTVYAEGTAYANIDLSLFQEEELILPYHCYMGKYEGWVKKAIFTNADKAKTKRIVFPDGMQTFDGTAGMVSLEEVSFGGNVVNIGGALCDTFEGCPNLKSIDLRYADKLKYIGESAFKDTALTSIEIPASVTTIGEDAFYGCEKLANVAFKGNGIKKLSDRCFAYCTSLKEITLPEGLTSASPFSGDYSPFYGCSALESISFPSSFDCSVEHDNLLSGLKDLKHLYIDSPTVDLELVHDWFYDSFNAYKDDYFVSSPLTIHIGKNVKTMENYFLDENYVLDYEEGAELEEVSGLAQYWNKISLFQNPNQESYEIHFPDKAKLVKAEAVKIGFPPKYQDPFIPEINIYIPSGVETLESQAIYLDIVQDEVMDQNVYVNIYLEESEAPASWPSDWYYVNKGTDHEFTYDKTLIRVYTGQAM</sequence>
<evidence type="ECO:0000256" key="2">
    <source>
        <dbReference type="SAM" id="SignalP"/>
    </source>
</evidence>
<feature type="signal peptide" evidence="2">
    <location>
        <begin position="1"/>
        <end position="21"/>
    </location>
</feature>
<accession>A0A9D9DGW9</accession>
<dbReference type="PANTHER" id="PTHR45661:SF3">
    <property type="entry name" value="IG-LIKE DOMAIN-CONTAINING PROTEIN"/>
    <property type="match status" value="1"/>
</dbReference>
<evidence type="ECO:0000313" key="4">
    <source>
        <dbReference type="Proteomes" id="UP000823634"/>
    </source>
</evidence>
<feature type="chain" id="PRO_5038736529" evidence="2">
    <location>
        <begin position="22"/>
        <end position="618"/>
    </location>
</feature>
<dbReference type="EMBL" id="JADINA010000019">
    <property type="protein sequence ID" value="MBO8426241.1"/>
    <property type="molecule type" value="Genomic_DNA"/>
</dbReference>
<reference evidence="3" key="2">
    <citation type="journal article" date="2021" name="PeerJ">
        <title>Extensive microbial diversity within the chicken gut microbiome revealed by metagenomics and culture.</title>
        <authorList>
            <person name="Gilroy R."/>
            <person name="Ravi A."/>
            <person name="Getino M."/>
            <person name="Pursley I."/>
            <person name="Horton D.L."/>
            <person name="Alikhan N.F."/>
            <person name="Baker D."/>
            <person name="Gharbi K."/>
            <person name="Hall N."/>
            <person name="Watson M."/>
            <person name="Adriaenssens E.M."/>
            <person name="Foster-Nyarko E."/>
            <person name="Jarju S."/>
            <person name="Secka A."/>
            <person name="Antonio M."/>
            <person name="Oren A."/>
            <person name="Chaudhuri R.R."/>
            <person name="La Ragione R."/>
            <person name="Hildebrand F."/>
            <person name="Pallen M.J."/>
        </authorList>
    </citation>
    <scope>NUCLEOTIDE SEQUENCE</scope>
    <source>
        <strain evidence="3">17113</strain>
    </source>
</reference>
<dbReference type="Gene3D" id="3.80.10.10">
    <property type="entry name" value="Ribonuclease Inhibitor"/>
    <property type="match status" value="1"/>
</dbReference>
<feature type="compositionally biased region" description="Low complexity" evidence="1">
    <location>
        <begin position="27"/>
        <end position="49"/>
    </location>
</feature>
<dbReference type="Proteomes" id="UP000823634">
    <property type="component" value="Unassembled WGS sequence"/>
</dbReference>
<evidence type="ECO:0000256" key="1">
    <source>
        <dbReference type="SAM" id="MobiDB-lite"/>
    </source>
</evidence>
<gene>
    <name evidence="3" type="ORF">IAC61_02845</name>
</gene>
<keyword evidence="2" id="KW-0732">Signal</keyword>
<feature type="region of interest" description="Disordered" evidence="1">
    <location>
        <begin position="26"/>
        <end position="49"/>
    </location>
</feature>
<proteinExistence type="predicted"/>
<reference evidence="3" key="1">
    <citation type="submission" date="2020-10" db="EMBL/GenBank/DDBJ databases">
        <authorList>
            <person name="Gilroy R."/>
        </authorList>
    </citation>
    <scope>NUCLEOTIDE SEQUENCE</scope>
    <source>
        <strain evidence="3">17113</strain>
    </source>
</reference>
<evidence type="ECO:0000313" key="3">
    <source>
        <dbReference type="EMBL" id="MBO8426241.1"/>
    </source>
</evidence>
<dbReference type="Pfam" id="PF13306">
    <property type="entry name" value="LRR_5"/>
    <property type="match status" value="1"/>
</dbReference>
<protein>
    <submittedName>
        <fullName evidence="3">Leucine-rich repeat domain-containing protein</fullName>
    </submittedName>
</protein>
<dbReference type="PANTHER" id="PTHR45661">
    <property type="entry name" value="SURFACE ANTIGEN"/>
    <property type="match status" value="1"/>
</dbReference>